<accession>A0A3P6S350</accession>
<dbReference type="EMBL" id="UYRT01011474">
    <property type="protein sequence ID" value="VDK50664.1"/>
    <property type="molecule type" value="Genomic_DNA"/>
</dbReference>
<protein>
    <submittedName>
        <fullName evidence="2">Uncharacterized protein</fullName>
    </submittedName>
</protein>
<evidence type="ECO:0000313" key="3">
    <source>
        <dbReference type="Proteomes" id="UP000271098"/>
    </source>
</evidence>
<dbReference type="AlphaFoldDB" id="A0A3P6S350"/>
<proteinExistence type="predicted"/>
<feature type="compositionally biased region" description="Basic and acidic residues" evidence="1">
    <location>
        <begin position="1"/>
        <end position="10"/>
    </location>
</feature>
<gene>
    <name evidence="2" type="ORF">GPUH_LOCUS5409</name>
</gene>
<name>A0A3P6S350_9BILA</name>
<reference evidence="2 3" key="1">
    <citation type="submission" date="2018-11" db="EMBL/GenBank/DDBJ databases">
        <authorList>
            <consortium name="Pathogen Informatics"/>
        </authorList>
    </citation>
    <scope>NUCLEOTIDE SEQUENCE [LARGE SCALE GENOMIC DNA]</scope>
</reference>
<feature type="region of interest" description="Disordered" evidence="1">
    <location>
        <begin position="1"/>
        <end position="30"/>
    </location>
</feature>
<keyword evidence="3" id="KW-1185">Reference proteome</keyword>
<dbReference type="Proteomes" id="UP000271098">
    <property type="component" value="Unassembled WGS sequence"/>
</dbReference>
<evidence type="ECO:0000313" key="2">
    <source>
        <dbReference type="EMBL" id="VDK50664.1"/>
    </source>
</evidence>
<organism evidence="2 3">
    <name type="scientific">Gongylonema pulchrum</name>
    <dbReference type="NCBI Taxonomy" id="637853"/>
    <lineage>
        <taxon>Eukaryota</taxon>
        <taxon>Metazoa</taxon>
        <taxon>Ecdysozoa</taxon>
        <taxon>Nematoda</taxon>
        <taxon>Chromadorea</taxon>
        <taxon>Rhabditida</taxon>
        <taxon>Spirurina</taxon>
        <taxon>Spiruromorpha</taxon>
        <taxon>Spiruroidea</taxon>
        <taxon>Gongylonematidae</taxon>
        <taxon>Gongylonema</taxon>
    </lineage>
</organism>
<sequence>MPSMKLDRRPAAKAAQTSYNPPLPPDDHWGLDSPLPKYEKVYVLKRSNGVVRSSLFIISRIKNK</sequence>
<evidence type="ECO:0000256" key="1">
    <source>
        <dbReference type="SAM" id="MobiDB-lite"/>
    </source>
</evidence>